<reference evidence="1 2" key="1">
    <citation type="journal article" date="2014" name="Agronomy (Basel)">
        <title>A Draft Genome Sequence for Ensete ventricosum, the Drought-Tolerant Tree Against Hunger.</title>
        <authorList>
            <person name="Harrison J."/>
            <person name="Moore K.A."/>
            <person name="Paszkiewicz K."/>
            <person name="Jones T."/>
            <person name="Grant M."/>
            <person name="Ambacheew D."/>
            <person name="Muzemil S."/>
            <person name="Studholme D.J."/>
        </authorList>
    </citation>
    <scope>NUCLEOTIDE SEQUENCE [LARGE SCALE GENOMIC DNA]</scope>
</reference>
<evidence type="ECO:0000313" key="1">
    <source>
        <dbReference type="EMBL" id="RRT70378.1"/>
    </source>
</evidence>
<feature type="non-terminal residue" evidence="1">
    <location>
        <position position="1"/>
    </location>
</feature>
<gene>
    <name evidence="1" type="ORF">B296_00036523</name>
</gene>
<evidence type="ECO:0000313" key="2">
    <source>
        <dbReference type="Proteomes" id="UP000287651"/>
    </source>
</evidence>
<sequence length="118" mass="13103">TLLSACWYYGHFRDKTSVLFPSLSGEIKCDVDRWPLLHLHVHRFKGILPGVSARTMEETHETCEALLPLPVPGVETLAACSWFTREMTEITSLTSMRNPPLHVDGSVLGQAGTESDHA</sequence>
<dbReference type="Proteomes" id="UP000287651">
    <property type="component" value="Unassembled WGS sequence"/>
</dbReference>
<dbReference type="AlphaFoldDB" id="A0A427A2G8"/>
<protein>
    <submittedName>
        <fullName evidence="1">Uncharacterized protein</fullName>
    </submittedName>
</protein>
<comment type="caution">
    <text evidence="1">The sequence shown here is derived from an EMBL/GenBank/DDBJ whole genome shotgun (WGS) entry which is preliminary data.</text>
</comment>
<accession>A0A427A2G8</accession>
<proteinExistence type="predicted"/>
<dbReference type="EMBL" id="AMZH03004045">
    <property type="protein sequence ID" value="RRT70378.1"/>
    <property type="molecule type" value="Genomic_DNA"/>
</dbReference>
<organism evidence="1 2">
    <name type="scientific">Ensete ventricosum</name>
    <name type="common">Abyssinian banana</name>
    <name type="synonym">Musa ensete</name>
    <dbReference type="NCBI Taxonomy" id="4639"/>
    <lineage>
        <taxon>Eukaryota</taxon>
        <taxon>Viridiplantae</taxon>
        <taxon>Streptophyta</taxon>
        <taxon>Embryophyta</taxon>
        <taxon>Tracheophyta</taxon>
        <taxon>Spermatophyta</taxon>
        <taxon>Magnoliopsida</taxon>
        <taxon>Liliopsida</taxon>
        <taxon>Zingiberales</taxon>
        <taxon>Musaceae</taxon>
        <taxon>Ensete</taxon>
    </lineage>
</organism>
<name>A0A427A2G8_ENSVE</name>